<dbReference type="Proteomes" id="UP000030121">
    <property type="component" value="Unassembled WGS sequence"/>
</dbReference>
<dbReference type="AlphaFoldDB" id="A0A0A2MED5"/>
<evidence type="ECO:0000313" key="2">
    <source>
        <dbReference type="Proteomes" id="UP000030121"/>
    </source>
</evidence>
<protein>
    <recommendedName>
        <fullName evidence="3">DUF4595 domain-containing protein</fullName>
    </recommendedName>
</protein>
<dbReference type="eggNOG" id="COG3209">
    <property type="taxonomic scope" value="Bacteria"/>
</dbReference>
<organism evidence="1 2">
    <name type="scientific">Flavobacterium suncheonense GH29-5 = DSM 17707</name>
    <dbReference type="NCBI Taxonomy" id="1121899"/>
    <lineage>
        <taxon>Bacteria</taxon>
        <taxon>Pseudomonadati</taxon>
        <taxon>Bacteroidota</taxon>
        <taxon>Flavobacteriia</taxon>
        <taxon>Flavobacteriales</taxon>
        <taxon>Flavobacteriaceae</taxon>
        <taxon>Flavobacterium</taxon>
    </lineage>
</organism>
<sequence>MQEVEKCNSLGLNELKSPKLQIMKKVFLLITTTLFLMSCTDENDSQNIANTQNSVLLQSTIETVGDDVSTRLYDYDGNKIVSETWEAASFTYEYTGDLITKITFQVADEPNPRYEQLFTYDGSNRLSQAVQLYYYNTTAVKFVFTHNADNTVSFDRYSGDFSSQDTFERSGKYFFNNNNEVSKIEEYVGESPIKIEYIYDTQNSPYKNVTGYDKLFFLNVGKKNNVVLTKLSNPYQNDLGDWDYEVVEIPSEFQYDGNNFPTDALVTYPENSGSSVDSKTVQYFYE</sequence>
<evidence type="ECO:0000313" key="1">
    <source>
        <dbReference type="EMBL" id="KGO89986.1"/>
    </source>
</evidence>
<reference evidence="1 2" key="1">
    <citation type="submission" date="2013-09" db="EMBL/GenBank/DDBJ databases">
        <authorList>
            <person name="Zeng Z."/>
            <person name="Chen C."/>
        </authorList>
    </citation>
    <scope>NUCLEOTIDE SEQUENCE [LARGE SCALE GENOMIC DNA]</scope>
    <source>
        <strain evidence="1 2">GH29-5</strain>
    </source>
</reference>
<proteinExistence type="predicted"/>
<comment type="caution">
    <text evidence="1">The sequence shown here is derived from an EMBL/GenBank/DDBJ whole genome shotgun (WGS) entry which is preliminary data.</text>
</comment>
<accession>A0A0A2MED5</accession>
<evidence type="ECO:0008006" key="3">
    <source>
        <dbReference type="Google" id="ProtNLM"/>
    </source>
</evidence>
<name>A0A0A2MED5_9FLAO</name>
<dbReference type="EMBL" id="JRLW01000004">
    <property type="protein sequence ID" value="KGO89986.1"/>
    <property type="molecule type" value="Genomic_DNA"/>
</dbReference>
<keyword evidence="2" id="KW-1185">Reference proteome</keyword>
<gene>
    <name evidence="1" type="ORF">Q764_05090</name>
</gene>